<dbReference type="SUPFAM" id="SSF110738">
    <property type="entry name" value="Glycerate kinase I"/>
    <property type="match status" value="1"/>
</dbReference>
<gene>
    <name evidence="5" type="ORF">GCM10009001_29080</name>
</gene>
<comment type="caution">
    <text evidence="5">The sequence shown here is derived from an EMBL/GenBank/DDBJ whole genome shotgun (WGS) entry which is preliminary data.</text>
</comment>
<dbReference type="PANTHER" id="PTHR21599">
    <property type="entry name" value="GLYCERATE KINASE"/>
    <property type="match status" value="1"/>
</dbReference>
<keyword evidence="6" id="KW-1185">Reference proteome</keyword>
<dbReference type="Gene3D" id="3.40.50.10350">
    <property type="entry name" value="Glycerate kinase, domain 1"/>
    <property type="match status" value="1"/>
</dbReference>
<dbReference type="PIRSF" id="PIRSF006078">
    <property type="entry name" value="GlxK"/>
    <property type="match status" value="1"/>
</dbReference>
<dbReference type="RefSeq" id="WP_343814653.1">
    <property type="nucleotide sequence ID" value="NZ_BAAADS010000022.1"/>
</dbReference>
<sequence length="386" mass="41052">MNIVIAVDSFKGSANTFEVADSIEKGIKRVEQSAVVTKLPLADGGEGTVDALVTALNGKYFEEEVTGPLGEKVTAKWGLINNNIAVIAMAEASGLTLIKKEDKNPFKTTTYGTGQLIKAALDYGVKEIFVGIGGSATNDAGVGMAQALGVSFKDKYSQEIGFGAEALANIEFIDDSKLDRRINETKISVFSDVKNPLCGKDGASFVYGPQKGASNDDVEILDQLLKKYGRKLEEQLDINIMDEEGAGAAGGLGAGLLAFCNAEIFSGIDRILNLIKLEEYMKNADLVITGEGKVDSQSVHGKAPIGVARIAKKCGIPVIAVVGSEEANIVDVYNQGIDLVIDIINKPMSLSEAMNNAPELIENAGEKVIRAFALKNKTLKMKEEIV</sequence>
<dbReference type="GO" id="GO:0016301">
    <property type="term" value="F:kinase activity"/>
    <property type="evidence" value="ECO:0007669"/>
    <property type="project" value="UniProtKB-KW"/>
</dbReference>
<proteinExistence type="inferred from homology"/>
<dbReference type="EMBL" id="BAAADS010000022">
    <property type="protein sequence ID" value="GAA0609952.1"/>
    <property type="molecule type" value="Genomic_DNA"/>
</dbReference>
<evidence type="ECO:0000256" key="4">
    <source>
        <dbReference type="PIRNR" id="PIRNR006078"/>
    </source>
</evidence>
<dbReference type="InterPro" id="IPR036129">
    <property type="entry name" value="Glycerate_kinase_sf"/>
</dbReference>
<name>A0ABP3RLI1_9BACI</name>
<keyword evidence="2 4" id="KW-0808">Transferase</keyword>
<evidence type="ECO:0000256" key="2">
    <source>
        <dbReference type="ARBA" id="ARBA00022679"/>
    </source>
</evidence>
<dbReference type="Gene3D" id="3.90.1510.10">
    <property type="entry name" value="Glycerate kinase, domain 2"/>
    <property type="match status" value="1"/>
</dbReference>
<evidence type="ECO:0000313" key="5">
    <source>
        <dbReference type="EMBL" id="GAA0609952.1"/>
    </source>
</evidence>
<protein>
    <submittedName>
        <fullName evidence="5">Glycerate kinase</fullName>
    </submittedName>
</protein>
<dbReference type="InterPro" id="IPR004381">
    <property type="entry name" value="Glycerate_kinase"/>
</dbReference>
<dbReference type="InterPro" id="IPR018193">
    <property type="entry name" value="Glyc_kinase_flavodox-like_fold"/>
</dbReference>
<evidence type="ECO:0000313" key="6">
    <source>
        <dbReference type="Proteomes" id="UP001500866"/>
    </source>
</evidence>
<dbReference type="PANTHER" id="PTHR21599:SF0">
    <property type="entry name" value="GLYCERATE KINASE"/>
    <property type="match status" value="1"/>
</dbReference>
<dbReference type="InterPro" id="IPR018197">
    <property type="entry name" value="Glycerate_kinase_RE-like"/>
</dbReference>
<dbReference type="Pfam" id="PF02595">
    <property type="entry name" value="Gly_kinase"/>
    <property type="match status" value="1"/>
</dbReference>
<evidence type="ECO:0000256" key="1">
    <source>
        <dbReference type="ARBA" id="ARBA00006284"/>
    </source>
</evidence>
<keyword evidence="3 4" id="KW-0418">Kinase</keyword>
<accession>A0ABP3RLI1</accession>
<dbReference type="NCBIfam" id="TIGR00045">
    <property type="entry name" value="glycerate kinase"/>
    <property type="match status" value="1"/>
</dbReference>
<evidence type="ECO:0000256" key="3">
    <source>
        <dbReference type="ARBA" id="ARBA00022777"/>
    </source>
</evidence>
<reference evidence="6" key="1">
    <citation type="journal article" date="2019" name="Int. J. Syst. Evol. Microbiol.">
        <title>The Global Catalogue of Microorganisms (GCM) 10K type strain sequencing project: providing services to taxonomists for standard genome sequencing and annotation.</title>
        <authorList>
            <consortium name="The Broad Institute Genomics Platform"/>
            <consortium name="The Broad Institute Genome Sequencing Center for Infectious Disease"/>
            <person name="Wu L."/>
            <person name="Ma J."/>
        </authorList>
    </citation>
    <scope>NUCLEOTIDE SEQUENCE [LARGE SCALE GENOMIC DNA]</scope>
    <source>
        <strain evidence="6">JCM 15395</strain>
    </source>
</reference>
<dbReference type="Proteomes" id="UP001500866">
    <property type="component" value="Unassembled WGS sequence"/>
</dbReference>
<comment type="similarity">
    <text evidence="1 4">Belongs to the glycerate kinase type-1 family.</text>
</comment>
<organism evidence="5 6">
    <name type="scientific">Virgibacillus siamensis</name>
    <dbReference type="NCBI Taxonomy" id="480071"/>
    <lineage>
        <taxon>Bacteria</taxon>
        <taxon>Bacillati</taxon>
        <taxon>Bacillota</taxon>
        <taxon>Bacilli</taxon>
        <taxon>Bacillales</taxon>
        <taxon>Bacillaceae</taxon>
        <taxon>Virgibacillus</taxon>
    </lineage>
</organism>